<dbReference type="InterPro" id="IPR043502">
    <property type="entry name" value="DNA/RNA_pol_sf"/>
</dbReference>
<dbReference type="InterPro" id="IPR000477">
    <property type="entry name" value="RT_dom"/>
</dbReference>
<reference evidence="2" key="1">
    <citation type="journal article" date="2017" name="Appl. Environ. Microbiol.">
        <title>Molecular characterization of an Endozoicomonas-like organism causing infection in king scallop Pecten maximus L.</title>
        <authorList>
            <person name="Cano I."/>
            <person name="van Aerle R."/>
            <person name="Ross S."/>
            <person name="Verner-Jeffreys D.W."/>
            <person name="Paley R.K."/>
            <person name="Rimmer G."/>
            <person name="Ryder D."/>
            <person name="Hooper P."/>
            <person name="Stone D."/>
            <person name="Feist S.W."/>
        </authorList>
    </citation>
    <scope>NUCLEOTIDE SEQUENCE</scope>
</reference>
<dbReference type="SUPFAM" id="SSF56672">
    <property type="entry name" value="DNA/RNA polymerases"/>
    <property type="match status" value="1"/>
</dbReference>
<sequence length="523" mass="59569">MFVAFLDIKKAFDTVWHTGLFRKLTNVGITGHLLNTIREAYKGMSSAVTWQGMTSHWFPVESGVRQGGVLSTFLYQTFIDNLLDYLSKSKHGAVIDRVPSGNPTLADDITLISTSPRSLQHLLNICQEYSMKWKFEFSDTKCKVLVIGNYIPRNPNETWTLGHHTLDISHSQTHLGTVFSSKLSNTERITNACDKGRITLHSIVGVAPSLSAISPVVKTSLYKKVVLPSILYGCEHWTNLTVTEISKIACFQHYAVKLILGLPRRTRSDIAESILGLFRISAEVDRRKLLFLQKMIAMDQSYLPKQIFTIRLHLYISVLPNTPANHKGYFPDIVKVLRKYNLLYYLETYLRSYIFPTKSQWKRIVKSTIRSYENSALKERMANDNDFSFFQKIHCSYDLYSLWHAAESPSDMQNIYYICSVLALPSGLADEQCPLCTMSHDVAVIHLCADCIVNIALKQSFMEDILITFGPTVFHFIERMDATAFTRTILGANTGIPFIDDTDYEQFLMKSVRFVARVTRCLL</sequence>
<evidence type="ECO:0000259" key="1">
    <source>
        <dbReference type="PROSITE" id="PS50878"/>
    </source>
</evidence>
<name>A0A2H9T3F6_9ZZZZ</name>
<dbReference type="PANTHER" id="PTHR47027">
    <property type="entry name" value="REVERSE TRANSCRIPTASE DOMAIN-CONTAINING PROTEIN"/>
    <property type="match status" value="1"/>
</dbReference>
<proteinExistence type="predicted"/>
<feature type="domain" description="Reverse transcriptase" evidence="1">
    <location>
        <begin position="1"/>
        <end position="179"/>
    </location>
</feature>
<dbReference type="PANTHER" id="PTHR47027:SF20">
    <property type="entry name" value="REVERSE TRANSCRIPTASE-LIKE PROTEIN WITH RNA-DIRECTED DNA POLYMERASE DOMAIN"/>
    <property type="match status" value="1"/>
</dbReference>
<dbReference type="PROSITE" id="PS50878">
    <property type="entry name" value="RT_POL"/>
    <property type="match status" value="1"/>
</dbReference>
<dbReference type="Pfam" id="PF00078">
    <property type="entry name" value="RVT_1"/>
    <property type="match status" value="1"/>
</dbReference>
<evidence type="ECO:0000313" key="2">
    <source>
        <dbReference type="EMBL" id="PJE77768.1"/>
    </source>
</evidence>
<gene>
    <name evidence="2" type="ORF">CI610_03305</name>
</gene>
<organism evidence="2">
    <name type="scientific">invertebrate metagenome</name>
    <dbReference type="NCBI Taxonomy" id="1711999"/>
    <lineage>
        <taxon>unclassified sequences</taxon>
        <taxon>metagenomes</taxon>
        <taxon>organismal metagenomes</taxon>
    </lineage>
</organism>
<comment type="caution">
    <text evidence="2">The sequence shown here is derived from an EMBL/GenBank/DDBJ whole genome shotgun (WGS) entry which is preliminary data.</text>
</comment>
<accession>A0A2H9T3F6</accession>
<dbReference type="EMBL" id="NSIT01000385">
    <property type="protein sequence ID" value="PJE77768.1"/>
    <property type="molecule type" value="Genomic_DNA"/>
</dbReference>
<protein>
    <recommendedName>
        <fullName evidence="1">Reverse transcriptase domain-containing protein</fullName>
    </recommendedName>
</protein>
<dbReference type="AlphaFoldDB" id="A0A2H9T3F6"/>